<evidence type="ECO:0000256" key="1">
    <source>
        <dbReference type="SAM" id="MobiDB-lite"/>
    </source>
</evidence>
<evidence type="ECO:0000313" key="2">
    <source>
        <dbReference type="Proteomes" id="UP000887572"/>
    </source>
</evidence>
<protein>
    <submittedName>
        <fullName evidence="3">Uncharacterized protein</fullName>
    </submittedName>
</protein>
<name>A0A914HAK0_GLORO</name>
<feature type="region of interest" description="Disordered" evidence="1">
    <location>
        <begin position="1"/>
        <end position="70"/>
    </location>
</feature>
<dbReference type="AlphaFoldDB" id="A0A914HAK0"/>
<accession>A0A914HAK0</accession>
<organism evidence="2 3">
    <name type="scientific">Globodera rostochiensis</name>
    <name type="common">Golden nematode worm</name>
    <name type="synonym">Heterodera rostochiensis</name>
    <dbReference type="NCBI Taxonomy" id="31243"/>
    <lineage>
        <taxon>Eukaryota</taxon>
        <taxon>Metazoa</taxon>
        <taxon>Ecdysozoa</taxon>
        <taxon>Nematoda</taxon>
        <taxon>Chromadorea</taxon>
        <taxon>Rhabditida</taxon>
        <taxon>Tylenchina</taxon>
        <taxon>Tylenchomorpha</taxon>
        <taxon>Tylenchoidea</taxon>
        <taxon>Heteroderidae</taxon>
        <taxon>Heteroderinae</taxon>
        <taxon>Globodera</taxon>
    </lineage>
</organism>
<proteinExistence type="predicted"/>
<dbReference type="WBParaSite" id="Gr19_v10_g15742.t1">
    <property type="protein sequence ID" value="Gr19_v10_g15742.t1"/>
    <property type="gene ID" value="Gr19_v10_g15742"/>
</dbReference>
<feature type="compositionally biased region" description="Basic and acidic residues" evidence="1">
    <location>
        <begin position="32"/>
        <end position="48"/>
    </location>
</feature>
<sequence length="80" mass="8392">MRRTVHEGASAAQAEKEAGKSGGQKPAIFESVQKKAAGDTKNDAERAEGGNGAVGSDDKLEDPATDDYGFGIDVELPAWW</sequence>
<evidence type="ECO:0000313" key="3">
    <source>
        <dbReference type="WBParaSite" id="Gr19_v10_g15742.t1"/>
    </source>
</evidence>
<reference evidence="3" key="1">
    <citation type="submission" date="2022-11" db="UniProtKB">
        <authorList>
            <consortium name="WormBaseParasite"/>
        </authorList>
    </citation>
    <scope>IDENTIFICATION</scope>
</reference>
<dbReference type="Proteomes" id="UP000887572">
    <property type="component" value="Unplaced"/>
</dbReference>
<keyword evidence="2" id="KW-1185">Reference proteome</keyword>